<keyword evidence="1" id="KW-0378">Hydrolase</keyword>
<evidence type="ECO:0000313" key="3">
    <source>
        <dbReference type="EMBL" id="CAJ0701763.1"/>
    </source>
</evidence>
<reference evidence="3 4" key="1">
    <citation type="submission" date="2023-07" db="EMBL/GenBank/DDBJ databases">
        <authorList>
            <person name="Peeters C."/>
        </authorList>
    </citation>
    <scope>NUCLEOTIDE SEQUENCE [LARGE SCALE GENOMIC DNA]</scope>
    <source>
        <strain evidence="3 4">LMG 18091</strain>
    </source>
</reference>
<feature type="region of interest" description="Disordered" evidence="2">
    <location>
        <begin position="35"/>
        <end position="54"/>
    </location>
</feature>
<dbReference type="Gene3D" id="3.40.720.10">
    <property type="entry name" value="Alkaline Phosphatase, subunit A"/>
    <property type="match status" value="2"/>
</dbReference>
<accession>A0AAD2B4V1</accession>
<dbReference type="AlphaFoldDB" id="A0AAD2B4V1"/>
<evidence type="ECO:0000256" key="2">
    <source>
        <dbReference type="SAM" id="MobiDB-lite"/>
    </source>
</evidence>
<dbReference type="GO" id="GO:0003993">
    <property type="term" value="F:acid phosphatase activity"/>
    <property type="evidence" value="ECO:0007669"/>
    <property type="project" value="InterPro"/>
</dbReference>
<dbReference type="Pfam" id="PF04185">
    <property type="entry name" value="Phosphoesterase"/>
    <property type="match status" value="1"/>
</dbReference>
<organism evidence="3 4">
    <name type="scientific">Ralstonia wenshanensis</name>
    <dbReference type="NCBI Taxonomy" id="2842456"/>
    <lineage>
        <taxon>Bacteria</taxon>
        <taxon>Pseudomonadati</taxon>
        <taxon>Pseudomonadota</taxon>
        <taxon>Betaproteobacteria</taxon>
        <taxon>Burkholderiales</taxon>
        <taxon>Burkholderiaceae</taxon>
        <taxon>Ralstonia</taxon>
    </lineage>
</organism>
<dbReference type="PANTHER" id="PTHR31956">
    <property type="entry name" value="NON-SPECIFIC PHOSPHOLIPASE C4-RELATED"/>
    <property type="match status" value="1"/>
</dbReference>
<dbReference type="InterPro" id="IPR017850">
    <property type="entry name" value="Alkaline_phosphatase_core_sf"/>
</dbReference>
<protein>
    <recommendedName>
        <fullName evidence="5">Acid phosphatase</fullName>
    </recommendedName>
</protein>
<evidence type="ECO:0000313" key="4">
    <source>
        <dbReference type="Proteomes" id="UP001189915"/>
    </source>
</evidence>
<dbReference type="EMBL" id="CATWAF010000005">
    <property type="protein sequence ID" value="CAJ0701763.1"/>
    <property type="molecule type" value="Genomic_DNA"/>
</dbReference>
<dbReference type="InterPro" id="IPR017768">
    <property type="entry name" value="AcpA"/>
</dbReference>
<proteinExistence type="predicted"/>
<gene>
    <name evidence="3" type="ORF">LMG18091_03515</name>
</gene>
<dbReference type="SUPFAM" id="SSF53649">
    <property type="entry name" value="Alkaline phosphatase-like"/>
    <property type="match status" value="1"/>
</dbReference>
<dbReference type="InterPro" id="IPR007312">
    <property type="entry name" value="Phosphoesterase"/>
</dbReference>
<dbReference type="CDD" id="cd16013">
    <property type="entry name" value="AcpA"/>
    <property type="match status" value="1"/>
</dbReference>
<evidence type="ECO:0008006" key="5">
    <source>
        <dbReference type="Google" id="ProtNLM"/>
    </source>
</evidence>
<keyword evidence="4" id="KW-1185">Reference proteome</keyword>
<comment type="caution">
    <text evidence="3">The sequence shown here is derived from an EMBL/GenBank/DDBJ whole genome shotgun (WGS) entry which is preliminary data.</text>
</comment>
<dbReference type="PANTHER" id="PTHR31956:SF1">
    <property type="entry name" value="NON-SPECIFIC PHOSPHOLIPASE C1"/>
    <property type="match status" value="1"/>
</dbReference>
<dbReference type="Proteomes" id="UP001189915">
    <property type="component" value="Unassembled WGS sequence"/>
</dbReference>
<evidence type="ECO:0000256" key="1">
    <source>
        <dbReference type="ARBA" id="ARBA00022801"/>
    </source>
</evidence>
<dbReference type="NCBIfam" id="TIGR03397">
    <property type="entry name" value="acid_phos_Burk"/>
    <property type="match status" value="1"/>
</dbReference>
<sequence>MVANVFKRSVAPLLILMLVITLNWAEIGAAPAFSSSTCHTRSTDSRSLSSPTQQSREIMSRALRLLPLTALVAASMSACGGSDSSSTASASTSGVVTGSYFEHAKVCIDANNNGKCDSGETSTYTDANGAYTLAGSGPVTVEIGTDAFRNDPDTGAHTAITRPLVFRAPAGANAVVSAISTELAVLMDSNGGDINAAKTALAARLGVTVDKLLEDHNKEADAGTKAALQAEIDQAIDLIADAVANGGDIGKSLRDGVAKRVALANNVKTIVVIYAENRGFDNLYGLFPGANGIPGVNPTSTGTAVAQKDFDGSVLPTLPPTWGGVTAAGQSVQITQASTANMPNQMFQIDSASGFGSTGTVVGQNVITRDLWHRFYQNQMQINGGKNDKFAAFADAGGLTMGYYDGSKMAMWNIAKQYTLADNFFMGAFGGSFLNHQYLICACAPIYPNAKASPAVNSIANVKTNADGSPTLIPAASSVMAGAPTSYAGAADDGNATKDGNLTPVDSNGNSYAVNTMQPPYQPSGNAVASGNTAYADPTKATTLPKQSTTNIGDLLTARGVDWAWYAGAWNAAIADAPNATRSVIYSGSIQFQPHHQPFNYFSRFDPATATGAAERAAHLRDYDAAFLQDAAAGKLPAVTFYKPQGNLNQHPGYANVADGDAHIANVIAQLQKSPQWKNMVILVTYDENGGFYDHATVPKADRWGPGTRIPAIIVSPFAKKGFVDHTQYDTASVLRLITHRFDLPTLPGIKQRDAALVSNGNKPMGDLTNALDFTQAQ</sequence>
<name>A0AAD2B4V1_9RALS</name>